<organism evidence="1 2">
    <name type="scientific">Halomonas rhizosphaerae</name>
    <dbReference type="NCBI Taxonomy" id="3043296"/>
    <lineage>
        <taxon>Bacteria</taxon>
        <taxon>Pseudomonadati</taxon>
        <taxon>Pseudomonadota</taxon>
        <taxon>Gammaproteobacteria</taxon>
        <taxon>Oceanospirillales</taxon>
        <taxon>Halomonadaceae</taxon>
        <taxon>Halomonas</taxon>
    </lineage>
</organism>
<dbReference type="SUPFAM" id="SSF69304">
    <property type="entry name" value="Tricorn protease N-terminal domain"/>
    <property type="match status" value="1"/>
</dbReference>
<dbReference type="EMBL" id="JASCQP010000013">
    <property type="protein sequence ID" value="MDI5890278.1"/>
    <property type="molecule type" value="Genomic_DNA"/>
</dbReference>
<accession>A0ABT6UWD2</accession>
<proteinExistence type="predicted"/>
<gene>
    <name evidence="1" type="ORF">QLQ83_04120</name>
</gene>
<comment type="caution">
    <text evidence="1">The sequence shown here is derived from an EMBL/GenBank/DDBJ whole genome shotgun (WGS) entry which is preliminary data.</text>
</comment>
<sequence length="421" mass="48775">MSNFSKLERGAARFLARFPLVKNVAKYAYSRLAYLKSKKPYRYRSFAVPRCCFVGGESSFFGYYDKSPASSSGNWMVYSTAFSTKELPRPGEPVSLMVFLRNSDKPSFGIDVRAYNWQQGARAHWLDDDLFIFNDFDYYLNSYVARVYSCAEKKELKRFRLPVQDSFGTDFFLSINYRRLLSLRPDYGYRNLPPLTDGELRSLDEDGIWFVDFETGSYKLLTSLSQACDLKPAAEFDLSLHKINHVMISPSGEKYIFIHRYLNKGRRFDRLVLGDIKTGELQLISDYGMVSHCFWVDDDTVIGYMRGPGYKDGYWVVDICEKIFSRFADGVLDKYGDGHPHVVGDWFVTDTYPDKARMQHLLLCNWKTGEVRKLGEFFHGFEYDGETRCDLHPRLSPDGKTVFFDSVFSGKRQLYSMELPT</sequence>
<keyword evidence="2" id="KW-1185">Reference proteome</keyword>
<dbReference type="Proteomes" id="UP001225957">
    <property type="component" value="Unassembled WGS sequence"/>
</dbReference>
<dbReference type="RefSeq" id="WP_282734292.1">
    <property type="nucleotide sequence ID" value="NZ_JASCQP010000013.1"/>
</dbReference>
<dbReference type="Gene3D" id="2.130.10.10">
    <property type="entry name" value="YVTN repeat-like/Quinoprotein amine dehydrogenase"/>
    <property type="match status" value="1"/>
</dbReference>
<name>A0ABT6UWD2_9GAMM</name>
<reference evidence="1 2" key="1">
    <citation type="submission" date="2023-04" db="EMBL/GenBank/DDBJ databases">
        <title>Halomonas strains isolated from rhizosphere soil.</title>
        <authorList>
            <person name="Xu L."/>
            <person name="Sun J.-Q."/>
        </authorList>
    </citation>
    <scope>NUCLEOTIDE SEQUENCE [LARGE SCALE GENOMIC DNA]</scope>
    <source>
        <strain evidence="1 2">LR5S20</strain>
    </source>
</reference>
<evidence type="ECO:0000313" key="1">
    <source>
        <dbReference type="EMBL" id="MDI5890278.1"/>
    </source>
</evidence>
<dbReference type="InterPro" id="IPR015943">
    <property type="entry name" value="WD40/YVTN_repeat-like_dom_sf"/>
</dbReference>
<protein>
    <recommendedName>
        <fullName evidence="3">Glycosyl transferase</fullName>
    </recommendedName>
</protein>
<evidence type="ECO:0000313" key="2">
    <source>
        <dbReference type="Proteomes" id="UP001225957"/>
    </source>
</evidence>
<evidence type="ECO:0008006" key="3">
    <source>
        <dbReference type="Google" id="ProtNLM"/>
    </source>
</evidence>